<dbReference type="PANTHER" id="PTHR43214">
    <property type="entry name" value="TWO-COMPONENT RESPONSE REGULATOR"/>
    <property type="match status" value="1"/>
</dbReference>
<keyword evidence="1 5" id="KW-0597">Phosphoprotein</keyword>
<reference evidence="9" key="1">
    <citation type="submission" date="2019-12" db="EMBL/GenBank/DDBJ databases">
        <authorList>
            <person name="Cremers G."/>
        </authorList>
    </citation>
    <scope>NUCLEOTIDE SEQUENCE</scope>
    <source>
        <strain evidence="9">Vvax</strain>
    </source>
</reference>
<gene>
    <name evidence="9" type="primary">degU_9</name>
    <name evidence="9" type="ORF">VVAX_06376</name>
</gene>
<dbReference type="SMART" id="SM00421">
    <property type="entry name" value="HTH_LUXR"/>
    <property type="match status" value="1"/>
</dbReference>
<feature type="region of interest" description="Disordered" evidence="6">
    <location>
        <begin position="144"/>
        <end position="168"/>
    </location>
</feature>
<dbReference type="InterPro" id="IPR000792">
    <property type="entry name" value="Tscrpt_reg_LuxR_C"/>
</dbReference>
<dbReference type="InterPro" id="IPR016032">
    <property type="entry name" value="Sig_transdc_resp-reg_C-effctor"/>
</dbReference>
<protein>
    <submittedName>
        <fullName evidence="9">Transcriptional regulatory protein DegU</fullName>
    </submittedName>
</protein>
<dbReference type="GO" id="GO:0000160">
    <property type="term" value="P:phosphorelay signal transduction system"/>
    <property type="evidence" value="ECO:0007669"/>
    <property type="project" value="InterPro"/>
</dbReference>
<dbReference type="CDD" id="cd06170">
    <property type="entry name" value="LuxR_C_like"/>
    <property type="match status" value="1"/>
</dbReference>
<dbReference type="InterPro" id="IPR001789">
    <property type="entry name" value="Sig_transdc_resp-reg_receiver"/>
</dbReference>
<evidence type="ECO:0000256" key="6">
    <source>
        <dbReference type="SAM" id="MobiDB-lite"/>
    </source>
</evidence>
<sequence length="228" mass="24459">MTTDVLIVEDEPEFLRRFSDAVLRDAGLQLVAAVASGTEGKRMLDLHGPDVLLVDLGLPDIGGVEVIRHAAERHPDCDVLVVTMFGDDAHVVESIEAGATGYLLKDASPERVAASIHELRAGGAPISPGIARRILTRLRLTARPEPAAARPAPEMPSDPSPEPRPSPLTARETELLRLTAKGLTFDSIGELLGISPHTVVSHVKKIYRKLAVHSRSEAVYEASQLGLL</sequence>
<dbReference type="Pfam" id="PF00196">
    <property type="entry name" value="GerE"/>
    <property type="match status" value="1"/>
</dbReference>
<dbReference type="SMART" id="SM00448">
    <property type="entry name" value="REC"/>
    <property type="match status" value="1"/>
</dbReference>
<evidence type="ECO:0000259" key="7">
    <source>
        <dbReference type="PROSITE" id="PS50043"/>
    </source>
</evidence>
<dbReference type="PANTHER" id="PTHR43214:SF41">
    <property type="entry name" value="NITRATE_NITRITE RESPONSE REGULATOR PROTEIN NARP"/>
    <property type="match status" value="1"/>
</dbReference>
<evidence type="ECO:0000256" key="4">
    <source>
        <dbReference type="ARBA" id="ARBA00023163"/>
    </source>
</evidence>
<dbReference type="Pfam" id="PF00072">
    <property type="entry name" value="Response_reg"/>
    <property type="match status" value="1"/>
</dbReference>
<dbReference type="InterPro" id="IPR039420">
    <property type="entry name" value="WalR-like"/>
</dbReference>
<evidence type="ECO:0000256" key="3">
    <source>
        <dbReference type="ARBA" id="ARBA00023125"/>
    </source>
</evidence>
<dbReference type="InterPro" id="IPR011006">
    <property type="entry name" value="CheY-like_superfamily"/>
</dbReference>
<dbReference type="PRINTS" id="PR00038">
    <property type="entry name" value="HTHLUXR"/>
</dbReference>
<dbReference type="CDD" id="cd17535">
    <property type="entry name" value="REC_NarL-like"/>
    <property type="match status" value="1"/>
</dbReference>
<dbReference type="GO" id="GO:0006355">
    <property type="term" value="P:regulation of DNA-templated transcription"/>
    <property type="evidence" value="ECO:0007669"/>
    <property type="project" value="InterPro"/>
</dbReference>
<evidence type="ECO:0000256" key="1">
    <source>
        <dbReference type="ARBA" id="ARBA00022553"/>
    </source>
</evidence>
<evidence type="ECO:0000313" key="9">
    <source>
        <dbReference type="EMBL" id="CAA2110107.1"/>
    </source>
</evidence>
<keyword evidence="4" id="KW-0804">Transcription</keyword>
<evidence type="ECO:0000256" key="5">
    <source>
        <dbReference type="PROSITE-ProRule" id="PRU00169"/>
    </source>
</evidence>
<keyword evidence="3" id="KW-0238">DNA-binding</keyword>
<name>A0A679J8S1_VARPD</name>
<dbReference type="SUPFAM" id="SSF46894">
    <property type="entry name" value="C-terminal effector domain of the bipartite response regulators"/>
    <property type="match status" value="1"/>
</dbReference>
<evidence type="ECO:0000259" key="8">
    <source>
        <dbReference type="PROSITE" id="PS50110"/>
    </source>
</evidence>
<accession>A0A679J8S1</accession>
<dbReference type="PROSITE" id="PS50043">
    <property type="entry name" value="HTH_LUXR_2"/>
    <property type="match status" value="1"/>
</dbReference>
<feature type="domain" description="Response regulatory" evidence="8">
    <location>
        <begin position="4"/>
        <end position="120"/>
    </location>
</feature>
<dbReference type="Gene3D" id="3.40.50.2300">
    <property type="match status" value="1"/>
</dbReference>
<evidence type="ECO:0000256" key="2">
    <source>
        <dbReference type="ARBA" id="ARBA00023015"/>
    </source>
</evidence>
<dbReference type="SUPFAM" id="SSF52172">
    <property type="entry name" value="CheY-like"/>
    <property type="match status" value="1"/>
</dbReference>
<proteinExistence type="predicted"/>
<dbReference type="GO" id="GO:0003677">
    <property type="term" value="F:DNA binding"/>
    <property type="evidence" value="ECO:0007669"/>
    <property type="project" value="UniProtKB-KW"/>
</dbReference>
<dbReference type="EMBL" id="LR743508">
    <property type="protein sequence ID" value="CAA2110107.1"/>
    <property type="molecule type" value="Genomic_DNA"/>
</dbReference>
<keyword evidence="2" id="KW-0805">Transcription regulation</keyword>
<dbReference type="RefSeq" id="WP_339094392.1">
    <property type="nucleotide sequence ID" value="NZ_LR743508.1"/>
</dbReference>
<dbReference type="AlphaFoldDB" id="A0A679J8S1"/>
<dbReference type="PROSITE" id="PS50110">
    <property type="entry name" value="RESPONSE_REGULATORY"/>
    <property type="match status" value="1"/>
</dbReference>
<feature type="domain" description="HTH luxR-type" evidence="7">
    <location>
        <begin position="161"/>
        <end position="226"/>
    </location>
</feature>
<feature type="compositionally biased region" description="Pro residues" evidence="6">
    <location>
        <begin position="153"/>
        <end position="166"/>
    </location>
</feature>
<feature type="modified residue" description="4-aspartylphosphate" evidence="5">
    <location>
        <position position="55"/>
    </location>
</feature>
<organism evidence="9">
    <name type="scientific">Variovorax paradoxus</name>
    <dbReference type="NCBI Taxonomy" id="34073"/>
    <lineage>
        <taxon>Bacteria</taxon>
        <taxon>Pseudomonadati</taxon>
        <taxon>Pseudomonadota</taxon>
        <taxon>Betaproteobacteria</taxon>
        <taxon>Burkholderiales</taxon>
        <taxon>Comamonadaceae</taxon>
        <taxon>Variovorax</taxon>
    </lineage>
</organism>
<dbReference type="InterPro" id="IPR058245">
    <property type="entry name" value="NreC/VraR/RcsB-like_REC"/>
</dbReference>